<reference evidence="2 3" key="1">
    <citation type="submission" date="2017-10" db="EMBL/GenBank/DDBJ databases">
        <title>Comparative genomics between pathogenic Norcardia.</title>
        <authorList>
            <person name="Zeng L."/>
        </authorList>
    </citation>
    <scope>NUCLEOTIDE SEQUENCE [LARGE SCALE GENOMIC DNA]</scope>
    <source>
        <strain evidence="2 3">NC_YFY_NT001</strain>
    </source>
</reference>
<dbReference type="GO" id="GO:0005886">
    <property type="term" value="C:plasma membrane"/>
    <property type="evidence" value="ECO:0007669"/>
    <property type="project" value="TreeGrafter"/>
</dbReference>
<feature type="domain" description="DUF218" evidence="1">
    <location>
        <begin position="36"/>
        <end position="171"/>
    </location>
</feature>
<evidence type="ECO:0000313" key="3">
    <source>
        <dbReference type="Proteomes" id="UP000221961"/>
    </source>
</evidence>
<dbReference type="Pfam" id="PF02698">
    <property type="entry name" value="DUF218"/>
    <property type="match status" value="1"/>
</dbReference>
<dbReference type="Proteomes" id="UP000221961">
    <property type="component" value="Chromosome"/>
</dbReference>
<dbReference type="InterPro" id="IPR014729">
    <property type="entry name" value="Rossmann-like_a/b/a_fold"/>
</dbReference>
<dbReference type="PANTHER" id="PTHR30336">
    <property type="entry name" value="INNER MEMBRANE PROTEIN, PROBABLE PERMEASE"/>
    <property type="match status" value="1"/>
</dbReference>
<evidence type="ECO:0000259" key="1">
    <source>
        <dbReference type="Pfam" id="PF02698"/>
    </source>
</evidence>
<proteinExistence type="predicted"/>
<sequence length="198" mass="22109">MLRVAVTLATIVAASELLHRRASRRGFAPAAPNGTEAVVVLGCPARKNGQPHPMQRWRCQIAARSMDPARTDIIVFTGGAVERDQAEADVMARYAHESLGIPESRTATETKSESTWQNIEFTLPLIEHADRILIASDPMHAARARHYLTLQRPDLAPRLTPTDDYHPLERWWLKIPTAAYELTAIARRRAGHALLRRG</sequence>
<dbReference type="InterPro" id="IPR051599">
    <property type="entry name" value="Cell_Envelope_Assoc"/>
</dbReference>
<dbReference type="AlphaFoldDB" id="A0A291RII6"/>
<protein>
    <recommendedName>
        <fullName evidence="1">DUF218 domain-containing protein</fullName>
    </recommendedName>
</protein>
<gene>
    <name evidence="2" type="ORF">CRH09_13925</name>
</gene>
<dbReference type="KEGG" id="ntp:CRH09_13925"/>
<name>A0A291RII6_9NOCA</name>
<dbReference type="CDD" id="cd06259">
    <property type="entry name" value="YdcF-like"/>
    <property type="match status" value="1"/>
</dbReference>
<dbReference type="Gene3D" id="3.40.50.620">
    <property type="entry name" value="HUPs"/>
    <property type="match status" value="1"/>
</dbReference>
<accession>A0A291RII6</accession>
<dbReference type="EMBL" id="CP023778">
    <property type="protein sequence ID" value="ATL67130.1"/>
    <property type="molecule type" value="Genomic_DNA"/>
</dbReference>
<dbReference type="PANTHER" id="PTHR30336:SF20">
    <property type="entry name" value="DUF218 DOMAIN-CONTAINING PROTEIN"/>
    <property type="match status" value="1"/>
</dbReference>
<organism evidence="2 3">
    <name type="scientific">Nocardia terpenica</name>
    <dbReference type="NCBI Taxonomy" id="455432"/>
    <lineage>
        <taxon>Bacteria</taxon>
        <taxon>Bacillati</taxon>
        <taxon>Actinomycetota</taxon>
        <taxon>Actinomycetes</taxon>
        <taxon>Mycobacteriales</taxon>
        <taxon>Nocardiaceae</taxon>
        <taxon>Nocardia</taxon>
    </lineage>
</organism>
<evidence type="ECO:0000313" key="2">
    <source>
        <dbReference type="EMBL" id="ATL67130.1"/>
    </source>
</evidence>
<dbReference type="InterPro" id="IPR003848">
    <property type="entry name" value="DUF218"/>
</dbReference>